<evidence type="ECO:0000313" key="2">
    <source>
        <dbReference type="EMBL" id="TFY54213.1"/>
    </source>
</evidence>
<dbReference type="SUPFAM" id="SSF57667">
    <property type="entry name" value="beta-beta-alpha zinc fingers"/>
    <property type="match status" value="1"/>
</dbReference>
<reference evidence="1 4" key="2">
    <citation type="journal article" date="2021" name="Environ. Microbiol.">
        <title>Gene family expansions and transcriptome signatures uncover fungal adaptations to wood decay.</title>
        <authorList>
            <person name="Hage H."/>
            <person name="Miyauchi S."/>
            <person name="Viragh M."/>
            <person name="Drula E."/>
            <person name="Min B."/>
            <person name="Chaduli D."/>
            <person name="Navarro D."/>
            <person name="Favel A."/>
            <person name="Norest M."/>
            <person name="Lesage-Meessen L."/>
            <person name="Balint B."/>
            <person name="Merenyi Z."/>
            <person name="de Eugenio L."/>
            <person name="Morin E."/>
            <person name="Martinez A.T."/>
            <person name="Baldrian P."/>
            <person name="Stursova M."/>
            <person name="Martinez M.J."/>
            <person name="Novotny C."/>
            <person name="Magnuson J.K."/>
            <person name="Spatafora J.W."/>
            <person name="Maurice S."/>
            <person name="Pangilinan J."/>
            <person name="Andreopoulos W."/>
            <person name="LaButti K."/>
            <person name="Hundley H."/>
            <person name="Na H."/>
            <person name="Kuo A."/>
            <person name="Barry K."/>
            <person name="Lipzen A."/>
            <person name="Henrissat B."/>
            <person name="Riley R."/>
            <person name="Ahrendt S."/>
            <person name="Nagy L.G."/>
            <person name="Grigoriev I.V."/>
            <person name="Martin F."/>
            <person name="Rosso M.N."/>
        </authorList>
    </citation>
    <scope>NUCLEOTIDE SEQUENCE [LARGE SCALE GENOMIC DNA]</scope>
    <source>
        <strain evidence="1 4">CIRM-BRFM 1785</strain>
    </source>
</reference>
<gene>
    <name evidence="1" type="ORF">C8Q71DRAFT_908394</name>
    <name evidence="2" type="ORF">EVJ58_g8989</name>
</gene>
<dbReference type="STRING" id="34475.A0A4Y9XXQ3"/>
<dbReference type="Gene3D" id="3.30.160.60">
    <property type="entry name" value="Classic Zinc Finger"/>
    <property type="match status" value="1"/>
</dbReference>
<dbReference type="InterPro" id="IPR036236">
    <property type="entry name" value="Znf_C2H2_sf"/>
</dbReference>
<evidence type="ECO:0000313" key="4">
    <source>
        <dbReference type="Proteomes" id="UP000814176"/>
    </source>
</evidence>
<dbReference type="AlphaFoldDB" id="A0A4Y9XXQ3"/>
<sequence length="157" mass="17166">MSSYNFHQYGYQTYGAGNSNGVPVHPYYMPPQPQAAAPGPVAPQPLALCRWGHCGVPLDDVTGPGIKRHLQQYHAADMPPKSSSGQSQGSSECRWDDGAGTCQTECRSAVAHGRHISTVHLGQGRKVCTFCSKNFSRKDALKRHQEQYCPVLQGYYA</sequence>
<dbReference type="Proteomes" id="UP000814176">
    <property type="component" value="Unassembled WGS sequence"/>
</dbReference>
<comment type="caution">
    <text evidence="2">The sequence shown here is derived from an EMBL/GenBank/DDBJ whole genome shotgun (WGS) entry which is preliminary data.</text>
</comment>
<organism evidence="2 3">
    <name type="scientific">Rhodofomes roseus</name>
    <dbReference type="NCBI Taxonomy" id="34475"/>
    <lineage>
        <taxon>Eukaryota</taxon>
        <taxon>Fungi</taxon>
        <taxon>Dikarya</taxon>
        <taxon>Basidiomycota</taxon>
        <taxon>Agaricomycotina</taxon>
        <taxon>Agaricomycetes</taxon>
        <taxon>Polyporales</taxon>
        <taxon>Rhodofomes</taxon>
    </lineage>
</organism>
<dbReference type="GeneID" id="72009726"/>
<evidence type="ECO:0000313" key="1">
    <source>
        <dbReference type="EMBL" id="KAH9835217.1"/>
    </source>
</evidence>
<accession>A0A4Y9XXQ3</accession>
<evidence type="ECO:0000313" key="3">
    <source>
        <dbReference type="Proteomes" id="UP000298390"/>
    </source>
</evidence>
<dbReference type="RefSeq" id="XP_047777650.1">
    <property type="nucleotide sequence ID" value="XM_047928994.1"/>
</dbReference>
<dbReference type="EMBL" id="JADCUA010000013">
    <property type="protein sequence ID" value="KAH9835217.1"/>
    <property type="molecule type" value="Genomic_DNA"/>
</dbReference>
<dbReference type="EMBL" id="SEKV01000725">
    <property type="protein sequence ID" value="TFY54213.1"/>
    <property type="molecule type" value="Genomic_DNA"/>
</dbReference>
<proteinExistence type="predicted"/>
<dbReference type="OrthoDB" id="2794896at2759"/>
<dbReference type="Proteomes" id="UP000298390">
    <property type="component" value="Unassembled WGS sequence"/>
</dbReference>
<keyword evidence="4" id="KW-1185">Reference proteome</keyword>
<reference evidence="2 3" key="1">
    <citation type="submission" date="2019-01" db="EMBL/GenBank/DDBJ databases">
        <title>Genome sequencing of the rare red list fungi Fomitopsis rosea.</title>
        <authorList>
            <person name="Buettner E."/>
            <person name="Kellner H."/>
        </authorList>
    </citation>
    <scope>NUCLEOTIDE SEQUENCE [LARGE SCALE GENOMIC DNA]</scope>
    <source>
        <strain evidence="2 3">DSM 105464</strain>
    </source>
</reference>
<name>A0A4Y9XXQ3_9APHY</name>
<evidence type="ECO:0008006" key="5">
    <source>
        <dbReference type="Google" id="ProtNLM"/>
    </source>
</evidence>
<protein>
    <recommendedName>
        <fullName evidence="5">C2H2-type domain-containing protein</fullName>
    </recommendedName>
</protein>